<proteinExistence type="predicted"/>
<sequence>MTTAIKDEANLPGIDDIPPTPRVGLKS</sequence>
<dbReference type="GeneID" id="13385625"/>
<accession>E9BLU8</accession>
<keyword evidence="2" id="KW-0812">Transmembrane</keyword>
<dbReference type="KEGG" id="ldo:LDBPK_302050"/>
<reference evidence="2 3" key="1">
    <citation type="journal article" date="2011" name="Genome Res.">
        <title>Whole genome sequencing of multiple Leishmania donovani clinical isolates provides insights into population structure and mechanisms of drug resistance.</title>
        <authorList>
            <person name="Downing T."/>
            <person name="Imamura H."/>
            <person name="Decuypere S."/>
            <person name="Clark T.G."/>
            <person name="Coombs G.H."/>
            <person name="Cotton J.A."/>
            <person name="Hilley J.D."/>
            <person name="de Doncker S."/>
            <person name="Maes I."/>
            <person name="Mottram J.C."/>
            <person name="Quail M.A."/>
            <person name="Rijal S."/>
            <person name="Sanders M."/>
            <person name="Schonian G."/>
            <person name="Stark O."/>
            <person name="Sundar S."/>
            <person name="Vanaerschot M."/>
            <person name="Hertz-Fowler C."/>
            <person name="Dujardin J.C."/>
            <person name="Berriman M."/>
        </authorList>
    </citation>
    <scope>NUCLEOTIDE SEQUENCE [LARGE SCALE GENOMIC DNA]</scope>
    <source>
        <strain evidence="2 3">BPK282A1</strain>
    </source>
</reference>
<dbReference type="VEuPathDB" id="TriTrypDB:LdBPK_302050.1"/>
<dbReference type="Proteomes" id="UP000008980">
    <property type="component" value="Chromosome 30"/>
</dbReference>
<evidence type="ECO:0000313" key="2">
    <source>
        <dbReference type="EMBL" id="CBZ36226.1"/>
    </source>
</evidence>
<feature type="region of interest" description="Disordered" evidence="1">
    <location>
        <begin position="1"/>
        <end position="27"/>
    </location>
</feature>
<name>E9BLU8_LEIDO</name>
<gene>
    <name evidence="2" type="ORF">LDBPK_302050</name>
</gene>
<evidence type="ECO:0000256" key="1">
    <source>
        <dbReference type="SAM" id="MobiDB-lite"/>
    </source>
</evidence>
<evidence type="ECO:0000313" key="3">
    <source>
        <dbReference type="Proteomes" id="UP000008980"/>
    </source>
</evidence>
<keyword evidence="2" id="KW-0472">Membrane</keyword>
<dbReference type="EMBL" id="FR799617">
    <property type="protein sequence ID" value="CBZ36226.1"/>
    <property type="molecule type" value="Genomic_DNA"/>
</dbReference>
<organism evidence="2 3">
    <name type="scientific">Leishmania donovani</name>
    <dbReference type="NCBI Taxonomy" id="5661"/>
    <lineage>
        <taxon>Eukaryota</taxon>
        <taxon>Discoba</taxon>
        <taxon>Euglenozoa</taxon>
        <taxon>Kinetoplastea</taxon>
        <taxon>Metakinetoplastina</taxon>
        <taxon>Trypanosomatida</taxon>
        <taxon>Trypanosomatidae</taxon>
        <taxon>Leishmaniinae</taxon>
        <taxon>Leishmania</taxon>
    </lineage>
</organism>
<reference evidence="3" key="2">
    <citation type="submission" date="2011-02" db="EMBL/GenBank/DDBJ databases">
        <title>Whole genome sequencing of Leishmania donovani clinical lines reveals dynamic variation related to drug resistance.</title>
        <authorList>
            <person name="Downing T."/>
            <person name="Imamura H."/>
            <person name="Sanders M."/>
            <person name="Decuypere S."/>
            <person name="Hertz-Fowler C."/>
            <person name="Clark T.G."/>
            <person name="Rijal S."/>
            <person name="Sundar S."/>
            <person name="Quail M.A."/>
            <person name="De Doncker S."/>
            <person name="Maes I."/>
            <person name="Vanaerschot M."/>
            <person name="Stark O."/>
            <person name="Schonian G."/>
            <person name="Dujardin J.C."/>
            <person name="Berriman M."/>
        </authorList>
    </citation>
    <scope>NUCLEOTIDE SEQUENCE [LARGE SCALE GENOMIC DNA]</scope>
    <source>
        <strain evidence="3">BPK282A1</strain>
    </source>
</reference>
<protein>
    <submittedName>
        <fullName evidence="2">Ferric reductase transmembrane protein-like protein</fullName>
    </submittedName>
</protein>
<dbReference type="RefSeq" id="XP_003862917.1">
    <property type="nucleotide sequence ID" value="XM_003862869.1"/>
</dbReference>
<dbReference type="AlphaFoldDB" id="E9BLU8"/>